<protein>
    <submittedName>
        <fullName evidence="2">Uncharacterized protein</fullName>
    </submittedName>
</protein>
<feature type="chain" id="PRO_5001820336" evidence="1">
    <location>
        <begin position="30"/>
        <end position="178"/>
    </location>
</feature>
<organism evidence="2 3">
    <name type="scientific">Bifidobacterium subtile</name>
    <dbReference type="NCBI Taxonomy" id="77635"/>
    <lineage>
        <taxon>Bacteria</taxon>
        <taxon>Bacillati</taxon>
        <taxon>Actinomycetota</taxon>
        <taxon>Actinomycetes</taxon>
        <taxon>Bifidobacteriales</taxon>
        <taxon>Bifidobacteriaceae</taxon>
        <taxon>Bifidobacterium</taxon>
    </lineage>
</organism>
<proteinExistence type="predicted"/>
<sequence length="178" mass="19364">MRKNRILGVFALMAAALLIMLGVASPASALPVNSSYKYIGTAKVQSQLGINNQRDLDNFLLSDTPKEILIDTDTGNVLSVEKTAPDVQSFALTQNNFCNALMVRLIGSNKVETGFSGNGVKIGQWHNQIRFETYAIDKAYAGWTTGDGVMRTTPTLGPWSVAVFNKPALVYTVSAQRY</sequence>
<evidence type="ECO:0000313" key="3">
    <source>
        <dbReference type="Proteomes" id="UP000029055"/>
    </source>
</evidence>
<accession>A0A087DTI9</accession>
<feature type="signal peptide" evidence="1">
    <location>
        <begin position="1"/>
        <end position="29"/>
    </location>
</feature>
<reference evidence="2 3" key="1">
    <citation type="submission" date="2014-03" db="EMBL/GenBank/DDBJ databases">
        <title>Genomics of Bifidobacteria.</title>
        <authorList>
            <person name="Ventura M."/>
            <person name="Milani C."/>
            <person name="Lugli G.A."/>
        </authorList>
    </citation>
    <scope>NUCLEOTIDE SEQUENCE [LARGE SCALE GENOMIC DNA]</scope>
    <source>
        <strain evidence="2 3">LMG 11597</strain>
    </source>
</reference>
<comment type="caution">
    <text evidence="2">The sequence shown here is derived from an EMBL/GenBank/DDBJ whole genome shotgun (WGS) entry which is preliminary data.</text>
</comment>
<evidence type="ECO:0000313" key="2">
    <source>
        <dbReference type="EMBL" id="KFI98839.1"/>
    </source>
</evidence>
<dbReference type="AlphaFoldDB" id="A0A087DTI9"/>
<keyword evidence="1" id="KW-0732">Signal</keyword>
<evidence type="ECO:0000256" key="1">
    <source>
        <dbReference type="SAM" id="SignalP"/>
    </source>
</evidence>
<dbReference type="OrthoDB" id="9870222at2"/>
<dbReference type="Proteomes" id="UP000029055">
    <property type="component" value="Unassembled WGS sequence"/>
</dbReference>
<dbReference type="EMBL" id="JGZR01000016">
    <property type="protein sequence ID" value="KFI98839.1"/>
    <property type="molecule type" value="Genomic_DNA"/>
</dbReference>
<keyword evidence="3" id="KW-1185">Reference proteome</keyword>
<gene>
    <name evidence="2" type="ORF">BISU_2041</name>
</gene>
<dbReference type="RefSeq" id="WP_024463929.1">
    <property type="nucleotide sequence ID" value="NZ_CP062939.1"/>
</dbReference>
<dbReference type="GeneID" id="78126921"/>
<name>A0A087DTI9_9BIFI</name>